<dbReference type="CDD" id="cd16982">
    <property type="entry name" value="CID_Pcf11"/>
    <property type="match status" value="1"/>
</dbReference>
<organism evidence="16 17">
    <name type="scientific">Eleutherodactylus coqui</name>
    <name type="common">Puerto Rican coqui</name>
    <dbReference type="NCBI Taxonomy" id="57060"/>
    <lineage>
        <taxon>Eukaryota</taxon>
        <taxon>Metazoa</taxon>
        <taxon>Chordata</taxon>
        <taxon>Craniata</taxon>
        <taxon>Vertebrata</taxon>
        <taxon>Euteleostomi</taxon>
        <taxon>Amphibia</taxon>
        <taxon>Batrachia</taxon>
        <taxon>Anura</taxon>
        <taxon>Neobatrachia</taxon>
        <taxon>Hyloidea</taxon>
        <taxon>Eleutherodactylidae</taxon>
        <taxon>Eleutherodactylinae</taxon>
        <taxon>Eleutherodactylus</taxon>
        <taxon>Eleutherodactylus</taxon>
    </lineage>
</organism>
<keyword evidence="6" id="KW-0832">Ubl conjugation</keyword>
<keyword evidence="2" id="KW-0488">Methylation</keyword>
<dbReference type="InterPro" id="IPR054127">
    <property type="entry name" value="Pcf11_C"/>
</dbReference>
<dbReference type="Proteomes" id="UP000770717">
    <property type="component" value="Unassembled WGS sequence"/>
</dbReference>
<dbReference type="InterPro" id="IPR006569">
    <property type="entry name" value="CID_dom"/>
</dbReference>
<feature type="compositionally biased region" description="Polar residues" evidence="14">
    <location>
        <begin position="546"/>
        <end position="556"/>
    </location>
</feature>
<keyword evidence="3" id="KW-1017">Isopeptide bond</keyword>
<dbReference type="GO" id="GO:0031124">
    <property type="term" value="P:mRNA 3'-end processing"/>
    <property type="evidence" value="ECO:0007669"/>
    <property type="project" value="InterPro"/>
</dbReference>
<evidence type="ECO:0000256" key="6">
    <source>
        <dbReference type="ARBA" id="ARBA00022843"/>
    </source>
</evidence>
<dbReference type="InterPro" id="IPR008942">
    <property type="entry name" value="ENTH_VHS"/>
</dbReference>
<evidence type="ECO:0000256" key="8">
    <source>
        <dbReference type="ARBA" id="ARBA00023054"/>
    </source>
</evidence>
<proteinExistence type="predicted"/>
<dbReference type="InterPro" id="IPR048830">
    <property type="entry name" value="PCF11_helical"/>
</dbReference>
<dbReference type="GO" id="GO:0006369">
    <property type="term" value="P:termination of RNA polymerase II transcription"/>
    <property type="evidence" value="ECO:0007669"/>
    <property type="project" value="InterPro"/>
</dbReference>
<dbReference type="OrthoDB" id="343582at2759"/>
<gene>
    <name evidence="16" type="ORF">GDO78_016016</name>
</gene>
<dbReference type="Pfam" id="PF20845">
    <property type="entry name" value="Pcf11_helical"/>
    <property type="match status" value="1"/>
</dbReference>
<feature type="domain" description="CID" evidence="15">
    <location>
        <begin position="6"/>
        <end position="134"/>
    </location>
</feature>
<dbReference type="GO" id="GO:0000993">
    <property type="term" value="F:RNA polymerase II complex binding"/>
    <property type="evidence" value="ECO:0007669"/>
    <property type="project" value="InterPro"/>
</dbReference>
<feature type="compositionally biased region" description="Low complexity" evidence="14">
    <location>
        <begin position="164"/>
        <end position="174"/>
    </location>
</feature>
<dbReference type="Pfam" id="PF04818">
    <property type="entry name" value="CID"/>
    <property type="match status" value="1"/>
</dbReference>
<evidence type="ECO:0000256" key="10">
    <source>
        <dbReference type="ARBA" id="ARBA00057101"/>
    </source>
</evidence>
<dbReference type="InterPro" id="IPR047415">
    <property type="entry name" value="Pcf11_CID"/>
</dbReference>
<evidence type="ECO:0000256" key="11">
    <source>
        <dbReference type="ARBA" id="ARBA00063659"/>
    </source>
</evidence>
<evidence type="ECO:0000256" key="9">
    <source>
        <dbReference type="ARBA" id="ARBA00023242"/>
    </source>
</evidence>
<reference evidence="16" key="1">
    <citation type="thesis" date="2020" institute="ProQuest LLC" country="789 East Eisenhower Parkway, Ann Arbor, MI, USA">
        <title>Comparative Genomics and Chromosome Evolution.</title>
        <authorList>
            <person name="Mudd A.B."/>
        </authorList>
    </citation>
    <scope>NUCLEOTIDE SEQUENCE</scope>
    <source>
        <strain evidence="16">HN-11 Male</strain>
        <tissue evidence="16">Kidney and liver</tissue>
    </source>
</reference>
<dbReference type="InterPro" id="IPR048829">
    <property type="entry name" value="PCF11_RFEG_rpt"/>
</dbReference>
<evidence type="ECO:0000256" key="4">
    <source>
        <dbReference type="ARBA" id="ARBA00022553"/>
    </source>
</evidence>
<feature type="compositionally biased region" description="Low complexity" evidence="14">
    <location>
        <begin position="225"/>
        <end position="234"/>
    </location>
</feature>
<feature type="compositionally biased region" description="Basic and acidic residues" evidence="14">
    <location>
        <begin position="577"/>
        <end position="592"/>
    </location>
</feature>
<evidence type="ECO:0000256" key="5">
    <source>
        <dbReference type="ARBA" id="ARBA00022664"/>
    </source>
</evidence>
<comment type="function">
    <text evidence="10">Component of pre-mRNA cleavage complex II, which promotes transcription termination by RNA polymerase II.</text>
</comment>
<feature type="compositionally biased region" description="Basic residues" evidence="14">
    <location>
        <begin position="453"/>
        <end position="464"/>
    </location>
</feature>
<evidence type="ECO:0000256" key="3">
    <source>
        <dbReference type="ARBA" id="ARBA00022499"/>
    </source>
</evidence>
<evidence type="ECO:0000256" key="2">
    <source>
        <dbReference type="ARBA" id="ARBA00022481"/>
    </source>
</evidence>
<dbReference type="GO" id="GO:0005737">
    <property type="term" value="C:cytoplasm"/>
    <property type="evidence" value="ECO:0007669"/>
    <property type="project" value="TreeGrafter"/>
</dbReference>
<evidence type="ECO:0000256" key="12">
    <source>
        <dbReference type="ARBA" id="ARBA00068814"/>
    </source>
</evidence>
<feature type="compositionally biased region" description="Basic and acidic residues" evidence="14">
    <location>
        <begin position="409"/>
        <end position="421"/>
    </location>
</feature>
<feature type="compositionally biased region" description="Basic and acidic residues" evidence="14">
    <location>
        <begin position="291"/>
        <end position="312"/>
    </location>
</feature>
<evidence type="ECO:0000256" key="7">
    <source>
        <dbReference type="ARBA" id="ARBA00022990"/>
    </source>
</evidence>
<feature type="region of interest" description="Disordered" evidence="14">
    <location>
        <begin position="999"/>
        <end position="1025"/>
    </location>
</feature>
<feature type="region of interest" description="Disordered" evidence="14">
    <location>
        <begin position="150"/>
        <end position="190"/>
    </location>
</feature>
<keyword evidence="17" id="KW-1185">Reference proteome</keyword>
<comment type="caution">
    <text evidence="16">The sequence shown here is derived from an EMBL/GenBank/DDBJ whole genome shotgun (WGS) entry which is preliminary data.</text>
</comment>
<keyword evidence="5" id="KW-0507">mRNA processing</keyword>
<protein>
    <recommendedName>
        <fullName evidence="12">Pre-mRNA cleavage complex 2 protein Pcf11</fullName>
    </recommendedName>
    <alternativeName>
        <fullName evidence="13">Pre-mRNA cleavage complex II protein Pcf11</fullName>
    </alternativeName>
</protein>
<comment type="subcellular location">
    <subcellularLocation>
        <location evidence="1">Nucleus</location>
    </subcellularLocation>
</comment>
<evidence type="ECO:0000256" key="14">
    <source>
        <dbReference type="SAM" id="MobiDB-lite"/>
    </source>
</evidence>
<feature type="compositionally biased region" description="Basic residues" evidence="14">
    <location>
        <begin position="472"/>
        <end position="486"/>
    </location>
</feature>
<dbReference type="Gene3D" id="1.25.40.90">
    <property type="match status" value="1"/>
</dbReference>
<evidence type="ECO:0000313" key="17">
    <source>
        <dbReference type="Proteomes" id="UP000770717"/>
    </source>
</evidence>
<dbReference type="PANTHER" id="PTHR15921:SF3">
    <property type="entry name" value="PRE-MRNA CLEAVAGE COMPLEX 2 PROTEIN PCF11"/>
    <property type="match status" value="1"/>
</dbReference>
<feature type="region of interest" description="Disordered" evidence="14">
    <location>
        <begin position="225"/>
        <end position="622"/>
    </location>
</feature>
<comment type="subunit">
    <text evidence="11">Associates with the phosphorylated CTD domain of POLR2A /RNA polymerase II.</text>
</comment>
<feature type="compositionally biased region" description="Basic and acidic residues" evidence="14">
    <location>
        <begin position="392"/>
        <end position="403"/>
    </location>
</feature>
<keyword evidence="9" id="KW-0539">Nucleus</keyword>
<feature type="compositionally biased region" description="Basic and acidic residues" evidence="14">
    <location>
        <begin position="508"/>
        <end position="545"/>
    </location>
</feature>
<feature type="compositionally biased region" description="Basic and acidic residues" evidence="14">
    <location>
        <begin position="757"/>
        <end position="805"/>
    </location>
</feature>
<dbReference type="Pfam" id="PF20827">
    <property type="entry name" value="PCF11_charged"/>
    <property type="match status" value="1"/>
</dbReference>
<dbReference type="GO" id="GO:0005849">
    <property type="term" value="C:mRNA cleavage factor complex"/>
    <property type="evidence" value="ECO:0007669"/>
    <property type="project" value="InterPro"/>
</dbReference>
<dbReference type="Pfam" id="PF21936">
    <property type="entry name" value="Pcf11_C"/>
    <property type="match status" value="1"/>
</dbReference>
<keyword evidence="8" id="KW-0175">Coiled coil</keyword>
<dbReference type="InterPro" id="IPR045154">
    <property type="entry name" value="PCF11-like"/>
</dbReference>
<dbReference type="FunFam" id="1.25.40.90:FF:000015">
    <property type="entry name" value="Pre-mRNA cleavage complex 2 protein Pcf11"/>
    <property type="match status" value="1"/>
</dbReference>
<evidence type="ECO:0000313" key="16">
    <source>
        <dbReference type="EMBL" id="KAG9471047.1"/>
    </source>
</evidence>
<feature type="compositionally biased region" description="Polar residues" evidence="14">
    <location>
        <begin position="423"/>
        <end position="438"/>
    </location>
</feature>
<accession>A0A8J6EKH2</accession>
<dbReference type="PROSITE" id="PS51391">
    <property type="entry name" value="CID"/>
    <property type="match status" value="1"/>
</dbReference>
<evidence type="ECO:0000256" key="1">
    <source>
        <dbReference type="ARBA" id="ARBA00004123"/>
    </source>
</evidence>
<sequence>MASVEAREDACRDYQSSLEDLTFNSKPHINMLTILAEENVQFARDIVTLIEAQIAKASSTEKLPVMYLMDSIVKNVGRDYLAAFAKNIVSTFVNVFEKVDENTRKSLYKLRTTWDEIFPSKKLFALDVRVNQLDPAWPVKPLPPNINSPSIHVNPKFLNKPEEAPTSAASAPKSVPRAQPANAEPQKPVLSQEQIIRQQLLLKQKQLLELQQKKLELELEQTKAQLASSSSSTSVPVKPQVLPEVPRVPQKALLPNSTPNTKERVLVPPVDKPAVPTRDPRLNRGSQHSTHSKDQGSKKEVKANLHPPEPKPVKPVAIEKVSSSTRHEKAKTSDKLPKKEPAHTDHKGKSKSPSPMKAKVPHAKDTKSSVSDSARDSDVSKRDPRLRKHLRDKVDDKPEEIKEKRRSTEKKEDHKSSEHRQSGNRSKMANGMQKSEPTGNDADKQAAKSSRAPGRKRSRSRSPKTRSPVLSPKRRDRRSPTKRRQRSLSPIPSLLKIGKVRQPGGKPTHSEEFPPGTRDERSKRIPKLDARSNRRQKRSSEERQQDPASQTSMRSNSEPKENLENWQESKTSKRWRPGWEENKTPPSGDHHQGNRTPHARHRENWPNKGILSPRTPKQQPWLSVDANLQIPKELITASKSELLKKANDRLTSGEITQDEFLVVAHQIQQLFQYQEEKRRYGAYDSPTDDPKSDGRKKPLLSNAELNYYQHKAKLRRTQVQPFMEEGSFMDMDEMDFDGRESQLEDLIKNSLSPGMRPHQDDLVHDGHRRLDDERELSKGLREDKRSAYDEPYPHNRSRYSEPDPPFVDDKGLIGKDNLQQVGLCEERRPLLDTPALLPVRGDGGKGFDDPANMVNAKVESPTKSCALFEGSSGQRGDSLFDTVRNDLVDAPRFEKMTGQPVNQPIQRFEGQNQILTNQPINNQRMEVLPGAPLGQQRFEGPPNRHMGAQRFDGAPGQPGGVPSQFDGMQPIGGPRFDGGLGPQRFENESGPQNFNGHQRFENPQKFEGPQRFDGGLGPQRFDGPPRPLLQQRFDNPQCTPMRFEQPMQFDTMAGQPMGSMHFDKPRGPRFDTALGPRFDGPPGPRFDGPPGPRFDGPLGQRFDGPPGARFDPGPQPLMRFDGPMGQNVPRFENPQVHRFDNQPPHMPRYDVMPGQPCQRFDGPPGHQTPPRFDGPVQMQPRFDGMMPQRFDGPNQQPRFDGPIVHPGPRFDNLNPPPIGQNVPPFGQTVPFEHQNVFPGQFQRPDQRFDMPQGPGFSGPTAPGVQGFPNQLPRPSGPYFEDNKQGPGFQHFNMPVGNLQPNPQFQPMDNMAQPAPFPQEPLPSAQMPNTGVFAQNQPGAMFSNPENHLGQLDVNELFSKLLSTGILKLSQTESASSQATETSTQSTHEEEEDEPSEDQDVPDVTGFTMEDLKQRYESVITRLYTGIQCYSCGMRFTKSQTDVYADHLDWHYRQNRTEKDVSRKITHRRWYYSLKDWIEFEEIADLEERAKSQFFEKVHEEVILKTQEAAKEKEFQSVPAGPAGADEICDICKEQFEQYWDEEEEEWHLKNAMRVNEKIFHPSCYEDYKNTSSFLDCTPSPSKTLLENPLNAMLRLVKEEVADTSDSAVKVKEEPAEDAASHCAESIPLLTEIKAESNDPV</sequence>
<keyword evidence="4" id="KW-0597">Phosphoprotein</keyword>
<dbReference type="PANTHER" id="PTHR15921">
    <property type="entry name" value="PRE-MRNA CLEAVAGE COMPLEX II"/>
    <property type="match status" value="1"/>
</dbReference>
<feature type="compositionally biased region" description="Basic and acidic residues" evidence="14">
    <location>
        <begin position="325"/>
        <end position="347"/>
    </location>
</feature>
<dbReference type="Pfam" id="PF20844">
    <property type="entry name" value="PCF11_RFEG_rpt"/>
    <property type="match status" value="1"/>
</dbReference>
<name>A0A8J6EKH2_ELECQ</name>
<dbReference type="InterPro" id="IPR048832">
    <property type="entry name" value="PCF11_charged"/>
</dbReference>
<feature type="region of interest" description="Disordered" evidence="14">
    <location>
        <begin position="1603"/>
        <end position="1622"/>
    </location>
</feature>
<feature type="region of interest" description="Disordered" evidence="14">
    <location>
        <begin position="749"/>
        <end position="805"/>
    </location>
</feature>
<evidence type="ECO:0000259" key="15">
    <source>
        <dbReference type="PROSITE" id="PS51391"/>
    </source>
</evidence>
<dbReference type="GO" id="GO:0003729">
    <property type="term" value="F:mRNA binding"/>
    <property type="evidence" value="ECO:0007669"/>
    <property type="project" value="InterPro"/>
</dbReference>
<feature type="region of interest" description="Disordered" evidence="14">
    <location>
        <begin position="1369"/>
        <end position="1403"/>
    </location>
</feature>
<dbReference type="InterPro" id="IPR021605">
    <property type="entry name" value="Pcf11_Clp1-ID"/>
</dbReference>
<evidence type="ECO:0000256" key="13">
    <source>
        <dbReference type="ARBA" id="ARBA00083113"/>
    </source>
</evidence>
<dbReference type="SMART" id="SM00582">
    <property type="entry name" value="RPR"/>
    <property type="match status" value="1"/>
</dbReference>
<dbReference type="EMBL" id="WNTK01000191">
    <property type="protein sequence ID" value="KAG9471047.1"/>
    <property type="molecule type" value="Genomic_DNA"/>
</dbReference>
<feature type="compositionally biased region" description="Basic and acidic residues" evidence="14">
    <location>
        <begin position="362"/>
        <end position="383"/>
    </location>
</feature>
<feature type="region of interest" description="Disordered" evidence="14">
    <location>
        <begin position="681"/>
        <end position="701"/>
    </location>
</feature>
<feature type="compositionally biased region" description="Acidic residues" evidence="14">
    <location>
        <begin position="1388"/>
        <end position="1400"/>
    </location>
</feature>
<dbReference type="SUPFAM" id="SSF48464">
    <property type="entry name" value="ENTH/VHS domain"/>
    <property type="match status" value="1"/>
</dbReference>
<feature type="compositionally biased region" description="Basic and acidic residues" evidence="14">
    <location>
        <begin position="999"/>
        <end position="1010"/>
    </location>
</feature>
<keyword evidence="7" id="KW-0007">Acetylation</keyword>
<dbReference type="Pfam" id="PF11526">
    <property type="entry name" value="Pfc11_Clp1_ID"/>
    <property type="match status" value="1"/>
</dbReference>
<feature type="compositionally biased region" description="Low complexity" evidence="14">
    <location>
        <begin position="1369"/>
        <end position="1385"/>
    </location>
</feature>